<organism evidence="3 4">
    <name type="scientific">Paenibacillus sacheonensis</name>
    <dbReference type="NCBI Taxonomy" id="742054"/>
    <lineage>
        <taxon>Bacteria</taxon>
        <taxon>Bacillati</taxon>
        <taxon>Bacillota</taxon>
        <taxon>Bacilli</taxon>
        <taxon>Bacillales</taxon>
        <taxon>Paenibacillaceae</taxon>
        <taxon>Paenibacillus</taxon>
    </lineage>
</organism>
<feature type="domain" description="Activator of Hsp90 ATPase homologue 1/2-like C-terminal" evidence="2">
    <location>
        <begin position="19"/>
        <end position="141"/>
    </location>
</feature>
<proteinExistence type="inferred from homology"/>
<dbReference type="EMBL" id="JAAAMU010000002">
    <property type="protein sequence ID" value="NBC68191.1"/>
    <property type="molecule type" value="Genomic_DNA"/>
</dbReference>
<sequence length="142" mass="15817">MKMETQNTLPPIEQTQLFNAPIEKVWAAISTSEGLSAWFMPNNFEPVVGREFNIDAGAFGVQPCVVNEIEAPKRISFQWGKEWTITIVLEDQGDNRTQCTLIHAGWRADGVTEFNMPQSVVRDTMGKGWVGIVAKLGSYVEA</sequence>
<dbReference type="Proteomes" id="UP000558113">
    <property type="component" value="Unassembled WGS sequence"/>
</dbReference>
<keyword evidence="4" id="KW-1185">Reference proteome</keyword>
<name>A0A7X5BXB1_9BACL</name>
<dbReference type="Pfam" id="PF08327">
    <property type="entry name" value="AHSA1"/>
    <property type="match status" value="1"/>
</dbReference>
<dbReference type="InterPro" id="IPR023393">
    <property type="entry name" value="START-like_dom_sf"/>
</dbReference>
<dbReference type="SUPFAM" id="SSF55961">
    <property type="entry name" value="Bet v1-like"/>
    <property type="match status" value="1"/>
</dbReference>
<comment type="caution">
    <text evidence="3">The sequence shown here is derived from an EMBL/GenBank/DDBJ whole genome shotgun (WGS) entry which is preliminary data.</text>
</comment>
<comment type="similarity">
    <text evidence="1">Belongs to the AHA1 family.</text>
</comment>
<dbReference type="Gene3D" id="3.30.530.20">
    <property type="match status" value="1"/>
</dbReference>
<protein>
    <submittedName>
        <fullName evidence="3">SRPBCC domain-containing protein</fullName>
    </submittedName>
</protein>
<dbReference type="InterPro" id="IPR013538">
    <property type="entry name" value="ASHA1/2-like_C"/>
</dbReference>
<evidence type="ECO:0000256" key="1">
    <source>
        <dbReference type="ARBA" id="ARBA00006817"/>
    </source>
</evidence>
<gene>
    <name evidence="3" type="ORF">GT003_04165</name>
</gene>
<evidence type="ECO:0000313" key="4">
    <source>
        <dbReference type="Proteomes" id="UP000558113"/>
    </source>
</evidence>
<dbReference type="AlphaFoldDB" id="A0A7X5BXB1"/>
<evidence type="ECO:0000313" key="3">
    <source>
        <dbReference type="EMBL" id="NBC68191.1"/>
    </source>
</evidence>
<dbReference type="CDD" id="cd07814">
    <property type="entry name" value="SRPBCC_CalC_Aha1-like"/>
    <property type="match status" value="1"/>
</dbReference>
<reference evidence="3 4" key="1">
    <citation type="submission" date="2020-01" db="EMBL/GenBank/DDBJ databases">
        <title>Paenibacillus soybeanensis sp. nov. isolated from the nodules of soybean (Glycine max(L.) Merr).</title>
        <authorList>
            <person name="Wang H."/>
        </authorList>
    </citation>
    <scope>NUCLEOTIDE SEQUENCE [LARGE SCALE GENOMIC DNA]</scope>
    <source>
        <strain evidence="3 4">DSM 23054</strain>
    </source>
</reference>
<dbReference type="RefSeq" id="WP_161694757.1">
    <property type="nucleotide sequence ID" value="NZ_JAAAMU010000002.1"/>
</dbReference>
<dbReference type="OrthoDB" id="2355173at2"/>
<accession>A0A7X5BXB1</accession>
<evidence type="ECO:0000259" key="2">
    <source>
        <dbReference type="Pfam" id="PF08327"/>
    </source>
</evidence>